<protein>
    <submittedName>
        <fullName evidence="8">Protein kinase domain-containing protein</fullName>
    </submittedName>
</protein>
<dbReference type="GO" id="GO:0005737">
    <property type="term" value="C:cytoplasm"/>
    <property type="evidence" value="ECO:0007669"/>
    <property type="project" value="TreeGrafter"/>
</dbReference>
<feature type="compositionally biased region" description="Polar residues" evidence="3">
    <location>
        <begin position="343"/>
        <end position="361"/>
    </location>
</feature>
<dbReference type="SMART" id="SM00360">
    <property type="entry name" value="RRM"/>
    <property type="match status" value="2"/>
</dbReference>
<evidence type="ECO:0000313" key="7">
    <source>
        <dbReference type="Proteomes" id="UP000278627"/>
    </source>
</evidence>
<evidence type="ECO:0000313" key="8">
    <source>
        <dbReference type="WBParaSite" id="BPAG_0001033901-mRNA-1"/>
    </source>
</evidence>
<dbReference type="PANTHER" id="PTHR23003:SF51">
    <property type="entry name" value="SERINE-ARGININE PROTEIN 55"/>
    <property type="match status" value="1"/>
</dbReference>
<feature type="compositionally biased region" description="Basic and acidic residues" evidence="3">
    <location>
        <begin position="270"/>
        <end position="282"/>
    </location>
</feature>
<evidence type="ECO:0000259" key="5">
    <source>
        <dbReference type="PROSITE" id="PS50102"/>
    </source>
</evidence>
<dbReference type="GO" id="GO:0004672">
    <property type="term" value="F:protein kinase activity"/>
    <property type="evidence" value="ECO:0007669"/>
    <property type="project" value="InterPro"/>
</dbReference>
<dbReference type="STRING" id="6280.A0A0N4TP79"/>
<proteinExistence type="predicted"/>
<dbReference type="GO" id="GO:0005634">
    <property type="term" value="C:nucleus"/>
    <property type="evidence" value="ECO:0007669"/>
    <property type="project" value="TreeGrafter"/>
</dbReference>
<feature type="compositionally biased region" description="Basic residues" evidence="3">
    <location>
        <begin position="283"/>
        <end position="308"/>
    </location>
</feature>
<feature type="domain" description="RRM" evidence="5">
    <location>
        <begin position="6"/>
        <end position="76"/>
    </location>
</feature>
<organism evidence="8">
    <name type="scientific">Brugia pahangi</name>
    <name type="common">Filarial nematode worm</name>
    <dbReference type="NCBI Taxonomy" id="6280"/>
    <lineage>
        <taxon>Eukaryota</taxon>
        <taxon>Metazoa</taxon>
        <taxon>Ecdysozoa</taxon>
        <taxon>Nematoda</taxon>
        <taxon>Chromadorea</taxon>
        <taxon>Rhabditida</taxon>
        <taxon>Spirurina</taxon>
        <taxon>Spiruromorpha</taxon>
        <taxon>Filarioidea</taxon>
        <taxon>Onchocercidae</taxon>
        <taxon>Brugia</taxon>
    </lineage>
</organism>
<dbReference type="AlphaFoldDB" id="A0A0N4TP79"/>
<dbReference type="InterPro" id="IPR000719">
    <property type="entry name" value="Prot_kinase_dom"/>
</dbReference>
<dbReference type="InterPro" id="IPR012677">
    <property type="entry name" value="Nucleotide-bd_a/b_plait_sf"/>
</dbReference>
<dbReference type="Gene3D" id="3.30.70.330">
    <property type="match status" value="2"/>
</dbReference>
<dbReference type="SMART" id="SM00220">
    <property type="entry name" value="S_TKc"/>
    <property type="match status" value="1"/>
</dbReference>
<dbReference type="PANTHER" id="PTHR23003">
    <property type="entry name" value="RNA RECOGNITION MOTIF RRM DOMAIN CONTAINING PROTEIN"/>
    <property type="match status" value="1"/>
</dbReference>
<reference evidence="6 7" key="2">
    <citation type="submission" date="2018-11" db="EMBL/GenBank/DDBJ databases">
        <authorList>
            <consortium name="Pathogen Informatics"/>
        </authorList>
    </citation>
    <scope>NUCLEOTIDE SEQUENCE [LARGE SCALE GENOMIC DNA]</scope>
</reference>
<accession>A0A0N4TP79</accession>
<feature type="region of interest" description="Disordered" evidence="3">
    <location>
        <begin position="270"/>
        <end position="373"/>
    </location>
</feature>
<dbReference type="InterPro" id="IPR011009">
    <property type="entry name" value="Kinase-like_dom_sf"/>
</dbReference>
<dbReference type="InterPro" id="IPR035979">
    <property type="entry name" value="RBD_domain_sf"/>
</dbReference>
<keyword evidence="7" id="KW-1185">Reference proteome</keyword>
<evidence type="ECO:0000256" key="3">
    <source>
        <dbReference type="SAM" id="MobiDB-lite"/>
    </source>
</evidence>
<dbReference type="InterPro" id="IPR008271">
    <property type="entry name" value="Ser/Thr_kinase_AS"/>
</dbReference>
<dbReference type="Pfam" id="PF00069">
    <property type="entry name" value="Pkinase"/>
    <property type="match status" value="1"/>
</dbReference>
<feature type="domain" description="Protein kinase" evidence="4">
    <location>
        <begin position="429"/>
        <end position="690"/>
    </location>
</feature>
<dbReference type="PROSITE" id="PS00108">
    <property type="entry name" value="PROTEIN_KINASE_ST"/>
    <property type="match status" value="1"/>
</dbReference>
<keyword evidence="1 2" id="KW-0694">RNA-binding</keyword>
<dbReference type="Proteomes" id="UP000278627">
    <property type="component" value="Unassembled WGS sequence"/>
</dbReference>
<dbReference type="SUPFAM" id="SSF54928">
    <property type="entry name" value="RNA-binding domain, RBD"/>
    <property type="match status" value="2"/>
</dbReference>
<name>A0A0N4TP79_BRUPA</name>
<dbReference type="InterPro" id="IPR000504">
    <property type="entry name" value="RRM_dom"/>
</dbReference>
<dbReference type="Gene3D" id="1.10.510.10">
    <property type="entry name" value="Transferase(Phosphotransferase) domain 1"/>
    <property type="match status" value="1"/>
</dbReference>
<reference evidence="8" key="1">
    <citation type="submission" date="2017-02" db="UniProtKB">
        <authorList>
            <consortium name="WormBaseParasite"/>
        </authorList>
    </citation>
    <scope>IDENTIFICATION</scope>
</reference>
<dbReference type="SUPFAM" id="SSF56112">
    <property type="entry name" value="Protein kinase-like (PK-like)"/>
    <property type="match status" value="1"/>
</dbReference>
<evidence type="ECO:0000259" key="4">
    <source>
        <dbReference type="PROSITE" id="PS50011"/>
    </source>
</evidence>
<dbReference type="Pfam" id="PF00076">
    <property type="entry name" value="RRM_1"/>
    <property type="match status" value="2"/>
</dbReference>
<evidence type="ECO:0000256" key="1">
    <source>
        <dbReference type="ARBA" id="ARBA00022884"/>
    </source>
</evidence>
<dbReference type="PROSITE" id="PS50102">
    <property type="entry name" value="RRM"/>
    <property type="match status" value="1"/>
</dbReference>
<dbReference type="CDD" id="cd12337">
    <property type="entry name" value="RRM1_SRSF4_like"/>
    <property type="match status" value="1"/>
</dbReference>
<dbReference type="InterPro" id="IPR050374">
    <property type="entry name" value="RRT5_SRSF_SR"/>
</dbReference>
<gene>
    <name evidence="6" type="ORF">BPAG_LOCUS10301</name>
</gene>
<sequence>MSNMSARVYVGRLSYRASERDIEHFFRGYGRIRDIVLKNGFGFVEFDDPRDADDAVYELNGKELCGERVILEFSRRGPRSRMGFGGFDRFPPPRRESRLVYGPPQQTRYRLIVENLSSRCSWQRVRWLRNSVHEDKAEVKAPNWPGGSRELVQLKMVYRWLRLVVVYCRIVRATSEHDLRFGGWRCFALLFESKRYMVCFLCTPLSILPFDSGNVLQDLKDIMRTAGEVTFADAHKQHPNEGIVCFLTRDDLERALDKLQGKEVNGRKLKLIDDSERRDSRSRSRSHHRSHSRSRSSRSRSSRSRTGSKSRSPTPKKEGEGSKSRSRSGSACSRSHSPERNESQTGATVTENGGGAENSSMAPEANDEPMKDESPAPRFCFILLMDIKYMEMISFDAYHKLEGGLKFDLMGDEDEIPDFRLGKVIQGQWKIMEKIGAGGCGAVYEVTHVKRKNFAAALKVESTALPDGGVLKLEAYVLGKLSSTTKNTIRLLHSGKRPKYSFIVMTLCGPDLTFLRKMKGINKIKRDDDHFSFETTLRIAVQCLFAIKMLHEIGFVHRDVKPGNMVIGINGRDCRTIFMIDYGKFVLRKPRKRVLLRGTLRYCSPNVHRRMEQGRNDDLLSLLYMLIELCSGLPWNAIKDEKVLLQMKEGITTDKLFKKTPTEFTPIYDHLMTLQYKDRPDYKFMYDQFMKGIRRLGTHFMDAYDWEDDKDIREAMQLQTALSYHEEDRRRKENRNKTEKKKKDFDDPYYLDFRYYPTTDPKRFEEKLIPI</sequence>
<dbReference type="PROSITE" id="PS50011">
    <property type="entry name" value="PROTEIN_KINASE_DOM"/>
    <property type="match status" value="1"/>
</dbReference>
<evidence type="ECO:0000313" key="6">
    <source>
        <dbReference type="EMBL" id="VDN91487.1"/>
    </source>
</evidence>
<dbReference type="WBParaSite" id="BPAG_0001033901-mRNA-1">
    <property type="protein sequence ID" value="BPAG_0001033901-mRNA-1"/>
    <property type="gene ID" value="BPAG_0001033901"/>
</dbReference>
<dbReference type="EMBL" id="UZAD01013182">
    <property type="protein sequence ID" value="VDN91487.1"/>
    <property type="molecule type" value="Genomic_DNA"/>
</dbReference>
<dbReference type="GO" id="GO:0005524">
    <property type="term" value="F:ATP binding"/>
    <property type="evidence" value="ECO:0007669"/>
    <property type="project" value="InterPro"/>
</dbReference>
<dbReference type="GO" id="GO:0003729">
    <property type="term" value="F:mRNA binding"/>
    <property type="evidence" value="ECO:0007669"/>
    <property type="project" value="TreeGrafter"/>
</dbReference>
<evidence type="ECO:0000256" key="2">
    <source>
        <dbReference type="PROSITE-ProRule" id="PRU00176"/>
    </source>
</evidence>